<dbReference type="PANTHER" id="PTHR45835">
    <property type="entry name" value="YALI0A06105P"/>
    <property type="match status" value="1"/>
</dbReference>
<protein>
    <submittedName>
        <fullName evidence="1">Uncharacterized protein</fullName>
    </submittedName>
</protein>
<evidence type="ECO:0000313" key="2">
    <source>
        <dbReference type="Proteomes" id="UP001234989"/>
    </source>
</evidence>
<dbReference type="PANTHER" id="PTHR45835:SF108">
    <property type="entry name" value="INTEGRASE ZINC-BINDING DOMAIN-CONTAINING PROTEIN"/>
    <property type="match status" value="1"/>
</dbReference>
<dbReference type="InterPro" id="IPR036397">
    <property type="entry name" value="RNaseH_sf"/>
</dbReference>
<proteinExistence type="predicted"/>
<gene>
    <name evidence="1" type="ORF">MTR67_027127</name>
</gene>
<reference evidence="1" key="1">
    <citation type="submission" date="2023-08" db="EMBL/GenBank/DDBJ databases">
        <title>A de novo genome assembly of Solanum verrucosum Schlechtendal, a Mexican diploid species geographically isolated from the other diploid A-genome species in potato relatives.</title>
        <authorList>
            <person name="Hosaka K."/>
        </authorList>
    </citation>
    <scope>NUCLEOTIDE SEQUENCE</scope>
    <source>
        <tissue evidence="1">Young leaves</tissue>
    </source>
</reference>
<organism evidence="1 2">
    <name type="scientific">Solanum verrucosum</name>
    <dbReference type="NCBI Taxonomy" id="315347"/>
    <lineage>
        <taxon>Eukaryota</taxon>
        <taxon>Viridiplantae</taxon>
        <taxon>Streptophyta</taxon>
        <taxon>Embryophyta</taxon>
        <taxon>Tracheophyta</taxon>
        <taxon>Spermatophyta</taxon>
        <taxon>Magnoliopsida</taxon>
        <taxon>eudicotyledons</taxon>
        <taxon>Gunneridae</taxon>
        <taxon>Pentapetalae</taxon>
        <taxon>asterids</taxon>
        <taxon>lamiids</taxon>
        <taxon>Solanales</taxon>
        <taxon>Solanaceae</taxon>
        <taxon>Solanoideae</taxon>
        <taxon>Solaneae</taxon>
        <taxon>Solanum</taxon>
    </lineage>
</organism>
<keyword evidence="2" id="KW-1185">Reference proteome</keyword>
<dbReference type="EMBL" id="CP133617">
    <property type="protein sequence ID" value="WMV33742.1"/>
    <property type="molecule type" value="Genomic_DNA"/>
</dbReference>
<dbReference type="GO" id="GO:0003676">
    <property type="term" value="F:nucleic acid binding"/>
    <property type="evidence" value="ECO:0007669"/>
    <property type="project" value="InterPro"/>
</dbReference>
<name>A0AAF0TUK8_SOLVR</name>
<dbReference type="Proteomes" id="UP001234989">
    <property type="component" value="Chromosome 6"/>
</dbReference>
<dbReference type="Gene3D" id="3.30.420.10">
    <property type="entry name" value="Ribonuclease H-like superfamily/Ribonuclease H"/>
    <property type="match status" value="1"/>
</dbReference>
<dbReference type="AlphaFoldDB" id="A0AAF0TUK8"/>
<sequence length="190" mass="21702">MGWARGSRPMLACKFEPLTSTYGGAACSVTPPTSLAHWNFRWSDKPLGDTPSTPSDPQARPSSLLQPVLFLIAFGEDDSSVEGHVESHWDQFLSFCEFSYNNNYHNNIDMTPFKALYERSPIGWFEIGDVKPLGVDLVMEAQKKVRGFQTKLLAAQNRQKEYTDRKDRDHFRGELGLMEWWKASPLIWVE</sequence>
<dbReference type="PROSITE" id="PS51257">
    <property type="entry name" value="PROKAR_LIPOPROTEIN"/>
    <property type="match status" value="1"/>
</dbReference>
<accession>A0AAF0TUK8</accession>
<evidence type="ECO:0000313" key="1">
    <source>
        <dbReference type="EMBL" id="WMV33742.1"/>
    </source>
</evidence>